<dbReference type="InterPro" id="IPR017853">
    <property type="entry name" value="GH"/>
</dbReference>
<gene>
    <name evidence="7" type="ORF">BBG48_000780</name>
</gene>
<evidence type="ECO:0000313" key="7">
    <source>
        <dbReference type="EMBL" id="RDY22283.1"/>
    </source>
</evidence>
<dbReference type="AlphaFoldDB" id="A0A371IP69"/>
<evidence type="ECO:0000256" key="5">
    <source>
        <dbReference type="SAM" id="SignalP"/>
    </source>
</evidence>
<dbReference type="GO" id="GO:0016985">
    <property type="term" value="F:mannan endo-1,4-beta-mannosidase activity"/>
    <property type="evidence" value="ECO:0007669"/>
    <property type="project" value="InterPro"/>
</dbReference>
<feature type="active site" description="Proton donor" evidence="4">
    <location>
        <position position="163"/>
    </location>
</feature>
<keyword evidence="5" id="KW-0732">Signal</keyword>
<dbReference type="InterPro" id="IPR022790">
    <property type="entry name" value="GH26_dom"/>
</dbReference>
<dbReference type="Gene3D" id="3.20.20.80">
    <property type="entry name" value="Glycosidases"/>
    <property type="match status" value="1"/>
</dbReference>
<feature type="active site" description="Nucleophile" evidence="4">
    <location>
        <position position="265"/>
    </location>
</feature>
<accession>A0A371IP69</accession>
<evidence type="ECO:0000259" key="6">
    <source>
        <dbReference type="PROSITE" id="PS51764"/>
    </source>
</evidence>
<keyword evidence="2 4" id="KW-0378">Hydrolase</keyword>
<comment type="similarity">
    <text evidence="1 4">Belongs to the glycosyl hydrolase 26 family.</text>
</comment>
<dbReference type="Pfam" id="PF02156">
    <property type="entry name" value="Glyco_hydro_26"/>
    <property type="match status" value="1"/>
</dbReference>
<evidence type="ECO:0000256" key="1">
    <source>
        <dbReference type="ARBA" id="ARBA00007754"/>
    </source>
</evidence>
<reference evidence="7 8" key="1">
    <citation type="journal article" date="2016" name="Genome Announc.">
        <title>Draft Genome Sequence of Criibacterium bergeronii gen. nov., sp. nov., Strain CCRI-22567T, Isolated from a Vaginal Sample from a Woman with Bacterial Vaginosis.</title>
        <authorList>
            <person name="Maheux A.F."/>
            <person name="Berube E."/>
            <person name="Boudreau D.K."/>
            <person name="Raymond F."/>
            <person name="Corbeil J."/>
            <person name="Roy P.H."/>
            <person name="Boissinot M."/>
            <person name="Omar R.F."/>
        </authorList>
    </citation>
    <scope>NUCLEOTIDE SEQUENCE [LARGE SCALE GENOMIC DNA]</scope>
    <source>
        <strain evidence="7 8">CCRI-22567</strain>
    </source>
</reference>
<feature type="chain" id="PRO_5016901492" description="GH26 domain-containing protein" evidence="5">
    <location>
        <begin position="26"/>
        <end position="440"/>
    </location>
</feature>
<feature type="signal peptide" evidence="5">
    <location>
        <begin position="1"/>
        <end position="25"/>
    </location>
</feature>
<evidence type="ECO:0000313" key="8">
    <source>
        <dbReference type="Proteomes" id="UP000093352"/>
    </source>
</evidence>
<dbReference type="SUPFAM" id="SSF51445">
    <property type="entry name" value="(Trans)glycosidases"/>
    <property type="match status" value="1"/>
</dbReference>
<proteinExistence type="inferred from homology"/>
<dbReference type="Proteomes" id="UP000093352">
    <property type="component" value="Unassembled WGS sequence"/>
</dbReference>
<dbReference type="RefSeq" id="WP_068911669.1">
    <property type="nucleotide sequence ID" value="NZ_MBEW02000001.1"/>
</dbReference>
<sequence length="440" mass="50667">MKKTKLVTLALTVATILLGYSVSTAATYTEYEMYVKRPSNFAGNTYYTGAKYEPVTGAYLGLFAEGDRAVHDWNADSWGWYFTNVPKFMGKDHAMYMLYMPYSYDFNHYKSHYAEAKRLGKGMQICIEPQNGLDEVQNDEKLLEMAQDARDTDIPIFLRFANEFNDNANAWHKDGPQKYIEKFRLVADIMHKNAPNVVMCWCPNDWPIASEHAYYPGDQYVDWVGVSSYPPYNSSKQPWQGNTWLDRFREVYDSYSAKKPIYISEGAPMANAERAYNVDTTDLAKREISRFYASAKKKYPRLKAIFYWDNNQELGAGNIRHYKLSDNPPTLSAYKNAIKDEYYLSSMNTQSKNYYQLIKSVKMNPNKEVVTSLVNDVKNDISKVDYYINGKFAGQGTFPEYDASVDFTNFKGKSITLSADYFNSVGKKVKNISYKIQVKN</sequence>
<evidence type="ECO:0000256" key="4">
    <source>
        <dbReference type="PROSITE-ProRule" id="PRU01100"/>
    </source>
</evidence>
<dbReference type="STRING" id="1871336.BBG48_01070"/>
<organism evidence="7 8">
    <name type="scientific">Criibacterium bergeronii</name>
    <dbReference type="NCBI Taxonomy" id="1871336"/>
    <lineage>
        <taxon>Bacteria</taxon>
        <taxon>Bacillati</taxon>
        <taxon>Bacillota</taxon>
        <taxon>Clostridia</taxon>
        <taxon>Peptostreptococcales</taxon>
        <taxon>Filifactoraceae</taxon>
        <taxon>Criibacterium</taxon>
    </lineage>
</organism>
<dbReference type="GO" id="GO:0006080">
    <property type="term" value="P:substituted mannan metabolic process"/>
    <property type="evidence" value="ECO:0007669"/>
    <property type="project" value="InterPro"/>
</dbReference>
<evidence type="ECO:0000256" key="2">
    <source>
        <dbReference type="ARBA" id="ARBA00022801"/>
    </source>
</evidence>
<dbReference type="PROSITE" id="PS51764">
    <property type="entry name" value="GH26"/>
    <property type="match status" value="1"/>
</dbReference>
<name>A0A371IP69_9FIRM</name>
<dbReference type="PANTHER" id="PTHR40079">
    <property type="entry name" value="MANNAN ENDO-1,4-BETA-MANNOSIDASE E-RELATED"/>
    <property type="match status" value="1"/>
</dbReference>
<dbReference type="PANTHER" id="PTHR40079:SF4">
    <property type="entry name" value="GH26 DOMAIN-CONTAINING PROTEIN-RELATED"/>
    <property type="match status" value="1"/>
</dbReference>
<keyword evidence="8" id="KW-1185">Reference proteome</keyword>
<dbReference type="EMBL" id="MBEW02000001">
    <property type="protein sequence ID" value="RDY22283.1"/>
    <property type="molecule type" value="Genomic_DNA"/>
</dbReference>
<keyword evidence="3 4" id="KW-0326">Glycosidase</keyword>
<dbReference type="InterPro" id="IPR000805">
    <property type="entry name" value="Glyco_hydro_26"/>
</dbReference>
<comment type="caution">
    <text evidence="7">The sequence shown here is derived from an EMBL/GenBank/DDBJ whole genome shotgun (WGS) entry which is preliminary data.</text>
</comment>
<protein>
    <recommendedName>
        <fullName evidence="6">GH26 domain-containing protein</fullName>
    </recommendedName>
</protein>
<evidence type="ECO:0000256" key="3">
    <source>
        <dbReference type="ARBA" id="ARBA00023295"/>
    </source>
</evidence>
<feature type="domain" description="GH26" evidence="6">
    <location>
        <begin position="2"/>
        <end position="334"/>
    </location>
</feature>